<evidence type="ECO:0000256" key="4">
    <source>
        <dbReference type="ARBA" id="ARBA00022614"/>
    </source>
</evidence>
<keyword evidence="10" id="KW-0675">Receptor</keyword>
<evidence type="ECO:0000256" key="12">
    <source>
        <dbReference type="SAM" id="Phobius"/>
    </source>
</evidence>
<dbReference type="Gene3D" id="3.80.10.10">
    <property type="entry name" value="Ribonuclease Inhibitor"/>
    <property type="match status" value="4"/>
</dbReference>
<dbReference type="InterPro" id="IPR032675">
    <property type="entry name" value="LRR_dom_sf"/>
</dbReference>
<comment type="subcellular location">
    <subcellularLocation>
        <location evidence="1">Cell membrane</location>
        <topology evidence="1">Single-pass type I membrane protein</topology>
    </subcellularLocation>
</comment>
<keyword evidence="7" id="KW-0677">Repeat</keyword>
<dbReference type="PROSITE" id="PS51450">
    <property type="entry name" value="LRR"/>
    <property type="match status" value="1"/>
</dbReference>
<dbReference type="SUPFAM" id="SSF52058">
    <property type="entry name" value="L domain-like"/>
    <property type="match status" value="1"/>
</dbReference>
<keyword evidence="9 12" id="KW-0472">Membrane</keyword>
<dbReference type="SMART" id="SM00365">
    <property type="entry name" value="LRR_SD22"/>
    <property type="match status" value="5"/>
</dbReference>
<dbReference type="SUPFAM" id="SSF52047">
    <property type="entry name" value="RNI-like"/>
    <property type="match status" value="1"/>
</dbReference>
<dbReference type="GO" id="GO:0005886">
    <property type="term" value="C:plasma membrane"/>
    <property type="evidence" value="ECO:0007669"/>
    <property type="project" value="UniProtKB-SubCell"/>
</dbReference>
<accession>A0A059Q0X2</accession>
<dbReference type="PANTHER" id="PTHR48063:SF108">
    <property type="entry name" value="LEUCINE-RICH REPEAT-CONTAINING N-TERMINAL PLANT-TYPE DOMAIN-CONTAINING PROTEIN"/>
    <property type="match status" value="1"/>
</dbReference>
<keyword evidence="5 12" id="KW-0812">Transmembrane</keyword>
<dbReference type="Pfam" id="PF13855">
    <property type="entry name" value="LRR_8"/>
    <property type="match status" value="1"/>
</dbReference>
<dbReference type="InterPro" id="IPR003591">
    <property type="entry name" value="Leu-rich_rpt_typical-subtyp"/>
</dbReference>
<protein>
    <recommendedName>
        <fullName evidence="13">Leucine-rich repeat-containing N-terminal plant-type domain-containing protein</fullName>
    </recommendedName>
</protein>
<evidence type="ECO:0000256" key="8">
    <source>
        <dbReference type="ARBA" id="ARBA00022989"/>
    </source>
</evidence>
<feature type="domain" description="Leucine-rich repeat-containing N-terminal plant-type" evidence="13">
    <location>
        <begin position="25"/>
        <end position="62"/>
    </location>
</feature>
<dbReference type="SMART" id="SM00369">
    <property type="entry name" value="LRR_TYP"/>
    <property type="match status" value="6"/>
</dbReference>
<evidence type="ECO:0000256" key="6">
    <source>
        <dbReference type="ARBA" id="ARBA00022729"/>
    </source>
</evidence>
<evidence type="ECO:0000256" key="1">
    <source>
        <dbReference type="ARBA" id="ARBA00004251"/>
    </source>
</evidence>
<keyword evidence="11" id="KW-0325">Glycoprotein</keyword>
<dbReference type="InterPro" id="IPR013210">
    <property type="entry name" value="LRR_N_plant-typ"/>
</dbReference>
<keyword evidence="8 12" id="KW-1133">Transmembrane helix</keyword>
<gene>
    <name evidence="14" type="ORF">SHCRBa_217_F09_R_240</name>
</gene>
<dbReference type="AlphaFoldDB" id="A0A059Q0X2"/>
<evidence type="ECO:0000256" key="3">
    <source>
        <dbReference type="ARBA" id="ARBA00022475"/>
    </source>
</evidence>
<evidence type="ECO:0000256" key="9">
    <source>
        <dbReference type="ARBA" id="ARBA00023136"/>
    </source>
</evidence>
<evidence type="ECO:0000256" key="2">
    <source>
        <dbReference type="ARBA" id="ARBA00009592"/>
    </source>
</evidence>
<dbReference type="EMBL" id="KF184841">
    <property type="protein sequence ID" value="AGT16390.1"/>
    <property type="molecule type" value="Genomic_DNA"/>
</dbReference>
<feature type="transmembrane region" description="Helical" evidence="12">
    <location>
        <begin position="916"/>
        <end position="937"/>
    </location>
</feature>
<sequence length="974" mass="108253">MAPAASLAFDRHRHAAELSSSCVAAERGALLSFKVGITSDPADRLRSWRGHDCCLWCGVRCSNTTGRVVELDLRNDHCEQDNFFSDLDSGNHWLRGQISPSITALQYLRHLDLSGNLLGGPGVTIPDFLGSLRSLVYLNLSAMDFDGRVPPQLGNLSKLVYLDLNNLFLGNQYSSDLSWLSRLSSLKHLNMNIVNLSTVVDPVQAINALPNLRVLHLEECSINIPSLLSHLNLTVVEELDLSFNYLFSGPISPNWWLGSRLKSLQLDACGLFGSFPDELGNMTSLEVLDLGNNNLNGMLPETFRNMCNLNTLTLSYSNIGVDIAHLMERLPSCPERKLRELDLSQANLTGNMLNWLPNQSSLNILDVSGNQLSGPMPMGIGALTNWSYLDVSGNNLKGVISEEHFTKLASLKHLDLSYNYLEIKVDSDWVPPFQLKVARFSSCQLGPRFPTWLRWQNNIDVLDISYTNLTGTIPEWFWAVFANATSLDISYNQITGELPHDLEFMSVGLLQLRSNKLTGLVPRLPESIKTFDISRNSLNGPLSLNFEAPLLQLVVLYSNQITGAIPAQICRWKQLRVLDLSDNLLAGELPDCGINVSLEQQNSSSINNSSMPHSSSTSPLSLNIRTLLLSSNNLSGEFPLVLRSFKNLLVLDPSHNNFIGKLPAWISEELPNLEILALRSNSFSSSIPIEITRLPGLQFLDLANNKLSGTIPQSLVNLEAFTTTAYTDTTDNPFDEEYHGEYDYFTMGPSDDSLTVVTKGQELNYTKNTIFLMSIDLSNNNLAGPIPEEIGTLVCLINLNLSWNFLSGKIPEQIGTLQSLESLDLSNNHLSGEIPCDLSNLTSLSYMNLSYNNLSGRIPSGNQLDTLNTDDPASMYIGNPGLCGHPLPKQCPGDQPTIVEHPIRHHEDGSARIMDLYLGLLVGFVVGLWMVFCCLLLKKMWRYAYFTLLDKLYDKVFVFSILVWRKWFSEAGEN</sequence>
<keyword evidence="4" id="KW-0433">Leucine-rich repeat</keyword>
<keyword evidence="6" id="KW-0732">Signal</keyword>
<proteinExistence type="inferred from homology"/>
<dbReference type="FunFam" id="3.80.10.10:FF:001347">
    <property type="entry name" value="LRR receptor-like serine/threonine-protein kinase GSO2"/>
    <property type="match status" value="1"/>
</dbReference>
<dbReference type="Pfam" id="PF00560">
    <property type="entry name" value="LRR_1"/>
    <property type="match status" value="9"/>
</dbReference>
<dbReference type="FunFam" id="3.80.10.10:FF:000649">
    <property type="entry name" value="Leucine Rich Repeat family protein"/>
    <property type="match status" value="1"/>
</dbReference>
<keyword evidence="3" id="KW-1003">Cell membrane</keyword>
<name>A0A059Q0X2_9POAL</name>
<evidence type="ECO:0000256" key="7">
    <source>
        <dbReference type="ARBA" id="ARBA00022737"/>
    </source>
</evidence>
<dbReference type="PANTHER" id="PTHR48063">
    <property type="entry name" value="LRR RECEPTOR-LIKE KINASE"/>
    <property type="match status" value="1"/>
</dbReference>
<reference evidence="14" key="1">
    <citation type="submission" date="2013-05" db="EMBL/GenBank/DDBJ databases">
        <title>Building the sugarcane genome for biotechnology and identifying evolutionary trends.</title>
        <authorList>
            <person name="De Setta N."/>
            <person name="Monteiro-Vitorello C.B."/>
            <person name="Metcalfe C.J."/>
            <person name="Cruz G.M.Q."/>
            <person name="Del Bem L.E."/>
            <person name="Vicentini R."/>
            <person name="Nogueira F.T.S."/>
            <person name="Campos R.A."/>
            <person name="Nunes S.L."/>
            <person name="Turrini P.C.G."/>
            <person name="Vieira A.P."/>
            <person name="Cruz E.A.O."/>
            <person name="Correa T.C.S."/>
            <person name="Hotta C.T."/>
            <person name="de Mello-Varani A."/>
            <person name="Vautrin S."/>
            <person name="Trindade A.S."/>
            <person name="Vilela M.M."/>
            <person name="Horta C.L."/>
            <person name="Sato P.M."/>
            <person name="de Andrade R.F."/>
            <person name="Nishiyama M.Y."/>
            <person name="Cardoso-Silva C.B."/>
            <person name="Scortecci K.C."/>
            <person name="Garcia A.A.F."/>
            <person name="Carneiro M.S."/>
            <person name="Kim C."/>
            <person name="Paterson A.H."/>
            <person name="Berges H."/>
            <person name="D'Hont A."/>
            <person name="de-Souza A.P."/>
            <person name="Souza G.M."/>
            <person name="Vincentz M."/>
            <person name="Kitajima J.P."/>
            <person name="Van Sluys M.-A."/>
        </authorList>
    </citation>
    <scope>NUCLEOTIDE SEQUENCE</scope>
</reference>
<dbReference type="InterPro" id="IPR046956">
    <property type="entry name" value="RLP23-like"/>
</dbReference>
<evidence type="ECO:0000256" key="11">
    <source>
        <dbReference type="ARBA" id="ARBA00023180"/>
    </source>
</evidence>
<dbReference type="PRINTS" id="PR00019">
    <property type="entry name" value="LEURICHRPT"/>
</dbReference>
<dbReference type="FunFam" id="3.80.10.10:FF:000213">
    <property type="entry name" value="Tyrosine-sulfated glycopeptide receptor 1"/>
    <property type="match status" value="1"/>
</dbReference>
<evidence type="ECO:0000259" key="13">
    <source>
        <dbReference type="Pfam" id="PF08263"/>
    </source>
</evidence>
<organism evidence="14">
    <name type="scientific">Saccharum hybrid cultivar R570</name>
    <dbReference type="NCBI Taxonomy" id="131158"/>
    <lineage>
        <taxon>Eukaryota</taxon>
        <taxon>Viridiplantae</taxon>
        <taxon>Streptophyta</taxon>
        <taxon>Embryophyta</taxon>
        <taxon>Tracheophyta</taxon>
        <taxon>Spermatophyta</taxon>
        <taxon>Magnoliopsida</taxon>
        <taxon>Liliopsida</taxon>
        <taxon>Poales</taxon>
        <taxon>Poaceae</taxon>
        <taxon>PACMAD clade</taxon>
        <taxon>Panicoideae</taxon>
        <taxon>Andropogonodae</taxon>
        <taxon>Andropogoneae</taxon>
        <taxon>Saccharinae</taxon>
        <taxon>Saccharum</taxon>
        <taxon>Saccharum officinarum species complex</taxon>
    </lineage>
</organism>
<dbReference type="InterPro" id="IPR001611">
    <property type="entry name" value="Leu-rich_rpt"/>
</dbReference>
<evidence type="ECO:0000313" key="14">
    <source>
        <dbReference type="EMBL" id="AGT16390.1"/>
    </source>
</evidence>
<dbReference type="Pfam" id="PF08263">
    <property type="entry name" value="LRRNT_2"/>
    <property type="match status" value="1"/>
</dbReference>
<evidence type="ECO:0000256" key="5">
    <source>
        <dbReference type="ARBA" id="ARBA00022692"/>
    </source>
</evidence>
<comment type="similarity">
    <text evidence="2">Belongs to the RLP family.</text>
</comment>
<evidence type="ECO:0000256" key="10">
    <source>
        <dbReference type="ARBA" id="ARBA00023170"/>
    </source>
</evidence>